<dbReference type="InterPro" id="IPR000847">
    <property type="entry name" value="LysR_HTH_N"/>
</dbReference>
<name>A0ABW4WRJ2_9HYPH</name>
<dbReference type="EMBL" id="JBHUGY010000071">
    <property type="protein sequence ID" value="MFD2058214.1"/>
    <property type="molecule type" value="Genomic_DNA"/>
</dbReference>
<protein>
    <submittedName>
        <fullName evidence="6">LysR substrate-binding domain-containing protein</fullName>
    </submittedName>
</protein>
<feature type="domain" description="HTH lysR-type" evidence="5">
    <location>
        <begin position="15"/>
        <end position="72"/>
    </location>
</feature>
<evidence type="ECO:0000256" key="4">
    <source>
        <dbReference type="ARBA" id="ARBA00023163"/>
    </source>
</evidence>
<dbReference type="Gene3D" id="1.10.10.10">
    <property type="entry name" value="Winged helix-like DNA-binding domain superfamily/Winged helix DNA-binding domain"/>
    <property type="match status" value="1"/>
</dbReference>
<dbReference type="InterPro" id="IPR005119">
    <property type="entry name" value="LysR_subst-bd"/>
</dbReference>
<dbReference type="InterPro" id="IPR058163">
    <property type="entry name" value="LysR-type_TF_proteobact-type"/>
</dbReference>
<keyword evidence="2" id="KW-0805">Transcription regulation</keyword>
<accession>A0ABW4WRJ2</accession>
<dbReference type="RefSeq" id="WP_379026707.1">
    <property type="nucleotide sequence ID" value="NZ_JBHUGY010000071.1"/>
</dbReference>
<dbReference type="Proteomes" id="UP001597349">
    <property type="component" value="Unassembled WGS sequence"/>
</dbReference>
<evidence type="ECO:0000256" key="3">
    <source>
        <dbReference type="ARBA" id="ARBA00023125"/>
    </source>
</evidence>
<keyword evidence="3" id="KW-0238">DNA-binding</keyword>
<evidence type="ECO:0000259" key="5">
    <source>
        <dbReference type="PROSITE" id="PS50931"/>
    </source>
</evidence>
<sequence>MNAVFLNCLDQMALPSFHSLRAFESVSRLGNIAAAAAELHVTSGAISQQLRALQLSLGLDLFEKRGRRLVLTERGAALQKSVGIAMQQISGSIREISADAYSTAAKATLTVSVPSVFGTTWLAARIFRFLDANPDIRMQMRTAVDFEEVDWRDVDVAIVYGNPPWAGFWWRILHSIHASPVCSPQLLRGPNGIREPRDVLHHRLLHEDDGDQWRRWLTEARVPHTVQSDIYFDNFAMVLQAARDGHGVALTNDIISFRDLDEGRLVQPLALGIASARSYYCICHEEGLANPVIARFVDWLVDQASRSSG</sequence>
<dbReference type="SUPFAM" id="SSF53850">
    <property type="entry name" value="Periplasmic binding protein-like II"/>
    <property type="match status" value="1"/>
</dbReference>
<dbReference type="Pfam" id="PF03466">
    <property type="entry name" value="LysR_substrate"/>
    <property type="match status" value="1"/>
</dbReference>
<dbReference type="Gene3D" id="3.40.190.10">
    <property type="entry name" value="Periplasmic binding protein-like II"/>
    <property type="match status" value="2"/>
</dbReference>
<dbReference type="SUPFAM" id="SSF46785">
    <property type="entry name" value="Winged helix' DNA-binding domain"/>
    <property type="match status" value="1"/>
</dbReference>
<proteinExistence type="inferred from homology"/>
<evidence type="ECO:0000256" key="1">
    <source>
        <dbReference type="ARBA" id="ARBA00009437"/>
    </source>
</evidence>
<keyword evidence="7" id="KW-1185">Reference proteome</keyword>
<comment type="similarity">
    <text evidence="1">Belongs to the LysR transcriptional regulatory family.</text>
</comment>
<dbReference type="InterPro" id="IPR036390">
    <property type="entry name" value="WH_DNA-bd_sf"/>
</dbReference>
<dbReference type="PROSITE" id="PS50931">
    <property type="entry name" value="HTH_LYSR"/>
    <property type="match status" value="1"/>
</dbReference>
<dbReference type="PANTHER" id="PTHR30537">
    <property type="entry name" value="HTH-TYPE TRANSCRIPTIONAL REGULATOR"/>
    <property type="match status" value="1"/>
</dbReference>
<evidence type="ECO:0000313" key="6">
    <source>
        <dbReference type="EMBL" id="MFD2058214.1"/>
    </source>
</evidence>
<evidence type="ECO:0000256" key="2">
    <source>
        <dbReference type="ARBA" id="ARBA00023015"/>
    </source>
</evidence>
<dbReference type="PANTHER" id="PTHR30537:SF74">
    <property type="entry name" value="HTH-TYPE TRANSCRIPTIONAL REGULATOR TRPI"/>
    <property type="match status" value="1"/>
</dbReference>
<keyword evidence="4" id="KW-0804">Transcription</keyword>
<dbReference type="CDD" id="cd08432">
    <property type="entry name" value="PBP2_GcdR_TrpI_HvrB_AmpR_like"/>
    <property type="match status" value="1"/>
</dbReference>
<gene>
    <name evidence="6" type="ORF">ACFSQT_35575</name>
</gene>
<dbReference type="InterPro" id="IPR036388">
    <property type="entry name" value="WH-like_DNA-bd_sf"/>
</dbReference>
<dbReference type="Pfam" id="PF00126">
    <property type="entry name" value="HTH_1"/>
    <property type="match status" value="1"/>
</dbReference>
<organism evidence="6 7">
    <name type="scientific">Mesorhizobium calcicola</name>
    <dbReference type="NCBI Taxonomy" id="1300310"/>
    <lineage>
        <taxon>Bacteria</taxon>
        <taxon>Pseudomonadati</taxon>
        <taxon>Pseudomonadota</taxon>
        <taxon>Alphaproteobacteria</taxon>
        <taxon>Hyphomicrobiales</taxon>
        <taxon>Phyllobacteriaceae</taxon>
        <taxon>Mesorhizobium</taxon>
    </lineage>
</organism>
<evidence type="ECO:0000313" key="7">
    <source>
        <dbReference type="Proteomes" id="UP001597349"/>
    </source>
</evidence>
<comment type="caution">
    <text evidence="6">The sequence shown here is derived from an EMBL/GenBank/DDBJ whole genome shotgun (WGS) entry which is preliminary data.</text>
</comment>
<reference evidence="7" key="1">
    <citation type="journal article" date="2019" name="Int. J. Syst. Evol. Microbiol.">
        <title>The Global Catalogue of Microorganisms (GCM) 10K type strain sequencing project: providing services to taxonomists for standard genome sequencing and annotation.</title>
        <authorList>
            <consortium name="The Broad Institute Genomics Platform"/>
            <consortium name="The Broad Institute Genome Sequencing Center for Infectious Disease"/>
            <person name="Wu L."/>
            <person name="Ma J."/>
        </authorList>
    </citation>
    <scope>NUCLEOTIDE SEQUENCE [LARGE SCALE GENOMIC DNA]</scope>
    <source>
        <strain evidence="7">CGMCC 1.16226</strain>
    </source>
</reference>